<dbReference type="AlphaFoldDB" id="A0A835I2W5"/>
<proteinExistence type="predicted"/>
<accession>A0A835I2W5</accession>
<name>A0A835I2W5_9MAGN</name>
<dbReference type="OrthoDB" id="2003021at2759"/>
<protein>
    <submittedName>
        <fullName evidence="1">Uncharacterized protein</fullName>
    </submittedName>
</protein>
<dbReference type="EMBL" id="JADFTS010000004">
    <property type="protein sequence ID" value="KAF9611615.1"/>
    <property type="molecule type" value="Genomic_DNA"/>
</dbReference>
<gene>
    <name evidence="1" type="ORF">IFM89_033623</name>
</gene>
<sequence length="152" mass="16836">MVNRVEEENSEKGLGIGNFVDVAYGMHEELVGDLSGGDGSQAEDVEPPIVLEPDLGYLIMALGQSQSIASQPSKFSPHFHLIIQLRTLTHISAGNSPTITKLPIEFDEDGVVGPNHAKWNTRVGIYVRSRIPIHYKDWRKIDGSFKDNVRIN</sequence>
<comment type="caution">
    <text evidence="1">The sequence shown here is derived from an EMBL/GenBank/DDBJ whole genome shotgun (WGS) entry which is preliminary data.</text>
</comment>
<evidence type="ECO:0000313" key="1">
    <source>
        <dbReference type="EMBL" id="KAF9611615.1"/>
    </source>
</evidence>
<dbReference type="Proteomes" id="UP000631114">
    <property type="component" value="Unassembled WGS sequence"/>
</dbReference>
<evidence type="ECO:0000313" key="2">
    <source>
        <dbReference type="Proteomes" id="UP000631114"/>
    </source>
</evidence>
<keyword evidence="2" id="KW-1185">Reference proteome</keyword>
<organism evidence="1 2">
    <name type="scientific">Coptis chinensis</name>
    <dbReference type="NCBI Taxonomy" id="261450"/>
    <lineage>
        <taxon>Eukaryota</taxon>
        <taxon>Viridiplantae</taxon>
        <taxon>Streptophyta</taxon>
        <taxon>Embryophyta</taxon>
        <taxon>Tracheophyta</taxon>
        <taxon>Spermatophyta</taxon>
        <taxon>Magnoliopsida</taxon>
        <taxon>Ranunculales</taxon>
        <taxon>Ranunculaceae</taxon>
        <taxon>Coptidoideae</taxon>
        <taxon>Coptis</taxon>
    </lineage>
</organism>
<reference evidence="1 2" key="1">
    <citation type="submission" date="2020-10" db="EMBL/GenBank/DDBJ databases">
        <title>The Coptis chinensis genome and diversification of protoberbering-type alkaloids.</title>
        <authorList>
            <person name="Wang B."/>
            <person name="Shu S."/>
            <person name="Song C."/>
            <person name="Liu Y."/>
        </authorList>
    </citation>
    <scope>NUCLEOTIDE SEQUENCE [LARGE SCALE GENOMIC DNA]</scope>
    <source>
        <strain evidence="1">HL-2020</strain>
        <tissue evidence="1">Leaf</tissue>
    </source>
</reference>